<accession>A0ABZ2U5W8</accession>
<evidence type="ECO:0000313" key="3">
    <source>
        <dbReference type="Proteomes" id="UP001479933"/>
    </source>
</evidence>
<name>A0ABZ2U5W8_9ACTN</name>
<dbReference type="RefSeq" id="WP_066163998.1">
    <property type="nucleotide sequence ID" value="NZ_CP136137.1"/>
</dbReference>
<dbReference type="EMBL" id="CP136137">
    <property type="protein sequence ID" value="WYY09093.1"/>
    <property type="molecule type" value="Genomic_DNA"/>
</dbReference>
<dbReference type="PANTHER" id="PTHR36151:SF3">
    <property type="entry name" value="ER-BOUND OXYGENASE MPAB_MPAB'_RUBBER OXYGENASE CATALYTIC DOMAIN-CONTAINING PROTEIN"/>
    <property type="match status" value="1"/>
</dbReference>
<reference evidence="2 3" key="1">
    <citation type="journal article" date="2023" name="Virus Evol.">
        <title>Computational host range prediction-The good, the bad, and the ugly.</title>
        <authorList>
            <person name="Howell A.A."/>
            <person name="Versoza C.J."/>
            <person name="Pfeifer S.P."/>
        </authorList>
    </citation>
    <scope>NUCLEOTIDE SEQUENCE [LARGE SCALE GENOMIC DNA]</scope>
    <source>
        <strain evidence="2 3">1610/1b</strain>
    </source>
</reference>
<sequence length="287" mass="32582">MTAEATDANTAHVPSRRTELDAQVVDDLDMVGLALLGGPANVIMQLAVPAVGYGVFESKVDSGNLFKVPVKRTRTTLTYLAVAAMGSAEDRRRYRQAVNKSHTQVRSTDDSPVKYNAFDPTLQLWVAACLYRGWEDSQRFFGDPSKITEEAYRQGAVMGTTLQMPPEIWPATRADFERYWIETVDGLEVDETIREYLMRIVRMDFMPKPVALTMGWFSETMTIGFLPDEFRRKMGIAPTRAQERFFAAHNAIARRVLRVLPRPLTAFPFNLLLADVRWRMRTGRPLI</sequence>
<dbReference type="Pfam" id="PF09995">
    <property type="entry name" value="MPAB_Lcp_cat"/>
    <property type="match status" value="1"/>
</dbReference>
<dbReference type="InterPro" id="IPR018713">
    <property type="entry name" value="MPAB/Lcp_cat_dom"/>
</dbReference>
<keyword evidence="3" id="KW-1185">Reference proteome</keyword>
<proteinExistence type="predicted"/>
<protein>
    <submittedName>
        <fullName evidence="2">Oxygenase MpaB family protein</fullName>
    </submittedName>
</protein>
<dbReference type="PANTHER" id="PTHR36151">
    <property type="entry name" value="BLR2777 PROTEIN"/>
    <property type="match status" value="1"/>
</dbReference>
<organism evidence="2 3">
    <name type="scientific">Gordonia hydrophobica</name>
    <dbReference type="NCBI Taxonomy" id="40516"/>
    <lineage>
        <taxon>Bacteria</taxon>
        <taxon>Bacillati</taxon>
        <taxon>Actinomycetota</taxon>
        <taxon>Actinomycetes</taxon>
        <taxon>Mycobacteriales</taxon>
        <taxon>Gordoniaceae</taxon>
        <taxon>Gordonia</taxon>
    </lineage>
</organism>
<evidence type="ECO:0000313" key="2">
    <source>
        <dbReference type="EMBL" id="WYY09093.1"/>
    </source>
</evidence>
<feature type="domain" description="ER-bound oxygenase mpaB/mpaB'/Rubber oxygenase catalytic" evidence="1">
    <location>
        <begin position="32"/>
        <end position="254"/>
    </location>
</feature>
<dbReference type="Proteomes" id="UP001479933">
    <property type="component" value="Chromosome"/>
</dbReference>
<evidence type="ECO:0000259" key="1">
    <source>
        <dbReference type="Pfam" id="PF09995"/>
    </source>
</evidence>
<gene>
    <name evidence="2" type="ORF">RVF87_08580</name>
</gene>